<evidence type="ECO:0008006" key="5">
    <source>
        <dbReference type="Google" id="ProtNLM"/>
    </source>
</evidence>
<feature type="signal peptide" evidence="2">
    <location>
        <begin position="1"/>
        <end position="30"/>
    </location>
</feature>
<dbReference type="EMBL" id="CP093846">
    <property type="protein sequence ID" value="UNS98297.1"/>
    <property type="molecule type" value="Genomic_DNA"/>
</dbReference>
<gene>
    <name evidence="3" type="ORF">MMF93_18935</name>
</gene>
<feature type="chain" id="PRO_5046879261" description="DUF3558 domain-containing protein" evidence="2">
    <location>
        <begin position="31"/>
        <end position="350"/>
    </location>
</feature>
<keyword evidence="4" id="KW-1185">Reference proteome</keyword>
<feature type="region of interest" description="Disordered" evidence="1">
    <location>
        <begin position="31"/>
        <end position="113"/>
    </location>
</feature>
<organism evidence="3 4">
    <name type="scientific">Streptomyces tubbatahanensis</name>
    <dbReference type="NCBI Taxonomy" id="2923272"/>
    <lineage>
        <taxon>Bacteria</taxon>
        <taxon>Bacillati</taxon>
        <taxon>Actinomycetota</taxon>
        <taxon>Actinomycetes</taxon>
        <taxon>Kitasatosporales</taxon>
        <taxon>Streptomycetaceae</taxon>
        <taxon>Streptomyces</taxon>
    </lineage>
</organism>
<reference evidence="3 4" key="1">
    <citation type="journal article" date="2023" name="Microbiol. Spectr.">
        <title>Synergy between Genome Mining, Metabolomics, and Bioinformatics Uncovers Antibacterial Chlorinated Carbazole Alkaloids and Their Biosynthetic Gene Cluster from Streptomyces tubbatahanensis sp. nov., a Novel Actinomycete Isolated from Sulu Sea, Philippines.</title>
        <authorList>
            <person name="Tenebro C.P."/>
            <person name="Trono D.J.V.L."/>
            <person name="Balida L.A.P."/>
            <person name="Bayog L.K.A."/>
            <person name="Bruna J.R."/>
            <person name="Sabido E.M."/>
            <person name="Caspe D.P.C."/>
            <person name="de Los Santos E.L.C."/>
            <person name="Saludes J.P."/>
            <person name="Dalisay D.S."/>
        </authorList>
    </citation>
    <scope>NUCLEOTIDE SEQUENCE [LARGE SCALE GENOMIC DNA]</scope>
    <source>
        <strain evidence="3 4">DSD3025</strain>
    </source>
</reference>
<feature type="region of interest" description="Disordered" evidence="1">
    <location>
        <begin position="163"/>
        <end position="280"/>
    </location>
</feature>
<protein>
    <recommendedName>
        <fullName evidence="5">DUF3558 domain-containing protein</fullName>
    </recommendedName>
</protein>
<proteinExistence type="predicted"/>
<evidence type="ECO:0000256" key="2">
    <source>
        <dbReference type="SAM" id="SignalP"/>
    </source>
</evidence>
<accession>A0ABY3XV73</accession>
<feature type="compositionally biased region" description="Gly residues" evidence="1">
    <location>
        <begin position="238"/>
        <end position="251"/>
    </location>
</feature>
<feature type="compositionally biased region" description="Low complexity" evidence="1">
    <location>
        <begin position="165"/>
        <end position="187"/>
    </location>
</feature>
<keyword evidence="2" id="KW-0732">Signal</keyword>
<dbReference type="RefSeq" id="WP_242753157.1">
    <property type="nucleotide sequence ID" value="NZ_CP093846.1"/>
</dbReference>
<name>A0ABY3XV73_9ACTN</name>
<feature type="compositionally biased region" description="Low complexity" evidence="1">
    <location>
        <begin position="47"/>
        <end position="58"/>
    </location>
</feature>
<evidence type="ECO:0000313" key="3">
    <source>
        <dbReference type="EMBL" id="UNS98297.1"/>
    </source>
</evidence>
<dbReference type="PROSITE" id="PS51257">
    <property type="entry name" value="PROKAR_LIPOPROTEIN"/>
    <property type="match status" value="1"/>
</dbReference>
<evidence type="ECO:0000313" key="4">
    <source>
        <dbReference type="Proteomes" id="UP001202244"/>
    </source>
</evidence>
<evidence type="ECO:0000256" key="1">
    <source>
        <dbReference type="SAM" id="MobiDB-lite"/>
    </source>
</evidence>
<sequence>MPRRAKRDAVRASYATKAALALVLAGALTACTGSSDSEDGNDGKPGGSSASPSAAEPGKYSTLPEPCDAVGTGTLRDLLPGAAAAEEDGTAAPSPSADPYEGEPSATYDTDRRVGCGWKNATTLSTRHLNIDFERVVSYDPSVSDDEQAAQLYVKKARKAHIPLAPGDGSTDSGAGADSDAGAGSDSDSGKDPDASGEPEKSGGKTPEGHASPTEEPGKGHESDGAGGTGGADEHGKGGSGDDGGKGGSGEDGGEDGASDSPGSDTPTPDEDLAPRSLDDLADAAYIDDELHTADSGIHRDVTLVFRTANVIATVEYDQWVTDKHRIPDSEELQEKARKLAGHLAEQFED</sequence>
<feature type="compositionally biased region" description="Basic and acidic residues" evidence="1">
    <location>
        <begin position="188"/>
        <end position="203"/>
    </location>
</feature>
<dbReference type="Proteomes" id="UP001202244">
    <property type="component" value="Chromosome"/>
</dbReference>